<evidence type="ECO:0000313" key="6">
    <source>
        <dbReference type="EMBL" id="CAD8072236.1"/>
    </source>
</evidence>
<dbReference type="PROSITE" id="PS50235">
    <property type="entry name" value="USP_3"/>
    <property type="match status" value="1"/>
</dbReference>
<feature type="compositionally biased region" description="Polar residues" evidence="4">
    <location>
        <begin position="2334"/>
        <end position="2348"/>
    </location>
</feature>
<organism evidence="6 7">
    <name type="scientific">Paramecium sonneborni</name>
    <dbReference type="NCBI Taxonomy" id="65129"/>
    <lineage>
        <taxon>Eukaryota</taxon>
        <taxon>Sar</taxon>
        <taxon>Alveolata</taxon>
        <taxon>Ciliophora</taxon>
        <taxon>Intramacronucleata</taxon>
        <taxon>Oligohymenophorea</taxon>
        <taxon>Peniculida</taxon>
        <taxon>Parameciidae</taxon>
        <taxon>Paramecium</taxon>
    </lineage>
</organism>
<dbReference type="Proteomes" id="UP000692954">
    <property type="component" value="Unassembled WGS sequence"/>
</dbReference>
<dbReference type="Pfam" id="PF25010">
    <property type="entry name" value="ARM_UBP24_USP9X-Y"/>
    <property type="match status" value="1"/>
</dbReference>
<dbReference type="InterPro" id="IPR018200">
    <property type="entry name" value="USP_CS"/>
</dbReference>
<dbReference type="Pfam" id="PF00443">
    <property type="entry name" value="UCH"/>
    <property type="match status" value="1"/>
</dbReference>
<evidence type="ECO:0000256" key="1">
    <source>
        <dbReference type="ARBA" id="ARBA00022670"/>
    </source>
</evidence>
<evidence type="ECO:0000256" key="4">
    <source>
        <dbReference type="SAM" id="MobiDB-lite"/>
    </source>
</evidence>
<dbReference type="InterPro" id="IPR056850">
    <property type="entry name" value="ARM_UBP34_24_USP9X_Y"/>
</dbReference>
<evidence type="ECO:0000256" key="3">
    <source>
        <dbReference type="ARBA" id="ARBA00022801"/>
    </source>
</evidence>
<feature type="domain" description="USP" evidence="5">
    <location>
        <begin position="1416"/>
        <end position="1752"/>
    </location>
</feature>
<feature type="compositionally biased region" description="Polar residues" evidence="4">
    <location>
        <begin position="2364"/>
        <end position="2377"/>
    </location>
</feature>
<dbReference type="PANTHER" id="PTHR24006:SF827">
    <property type="entry name" value="UBIQUITIN CARBOXYL-TERMINAL HYDROLASE 34"/>
    <property type="match status" value="1"/>
</dbReference>
<dbReference type="GO" id="GO:0005829">
    <property type="term" value="C:cytosol"/>
    <property type="evidence" value="ECO:0007669"/>
    <property type="project" value="TreeGrafter"/>
</dbReference>
<evidence type="ECO:0000256" key="2">
    <source>
        <dbReference type="ARBA" id="ARBA00022786"/>
    </source>
</evidence>
<dbReference type="EMBL" id="CAJJDN010000029">
    <property type="protein sequence ID" value="CAD8072236.1"/>
    <property type="molecule type" value="Genomic_DNA"/>
</dbReference>
<keyword evidence="7" id="KW-1185">Reference proteome</keyword>
<dbReference type="InterPro" id="IPR001394">
    <property type="entry name" value="Peptidase_C19_UCH"/>
</dbReference>
<feature type="region of interest" description="Disordered" evidence="4">
    <location>
        <begin position="2334"/>
        <end position="2377"/>
    </location>
</feature>
<reference evidence="6" key="1">
    <citation type="submission" date="2021-01" db="EMBL/GenBank/DDBJ databases">
        <authorList>
            <consortium name="Genoscope - CEA"/>
            <person name="William W."/>
        </authorList>
    </citation>
    <scope>NUCLEOTIDE SEQUENCE</scope>
</reference>
<dbReference type="PROSITE" id="PS00973">
    <property type="entry name" value="USP_2"/>
    <property type="match status" value="1"/>
</dbReference>
<dbReference type="InterPro" id="IPR050164">
    <property type="entry name" value="Peptidase_C19"/>
</dbReference>
<dbReference type="PANTHER" id="PTHR24006">
    <property type="entry name" value="UBIQUITIN CARBOXYL-TERMINAL HYDROLASE"/>
    <property type="match status" value="1"/>
</dbReference>
<dbReference type="OrthoDB" id="289038at2759"/>
<dbReference type="GO" id="GO:0006508">
    <property type="term" value="P:proteolysis"/>
    <property type="evidence" value="ECO:0007669"/>
    <property type="project" value="UniProtKB-KW"/>
</dbReference>
<keyword evidence="1" id="KW-0645">Protease</keyword>
<evidence type="ECO:0000313" key="7">
    <source>
        <dbReference type="Proteomes" id="UP000692954"/>
    </source>
</evidence>
<accession>A0A8S1M6I7</accession>
<dbReference type="FunFam" id="3.90.70.10:FF:000136">
    <property type="entry name" value="Ubiquitin C-terminal hydrolase, putative"/>
    <property type="match status" value="1"/>
</dbReference>
<comment type="caution">
    <text evidence="6">The sequence shown here is derived from an EMBL/GenBank/DDBJ whole genome shotgun (WGS) entry which is preliminary data.</text>
</comment>
<dbReference type="GO" id="GO:0005634">
    <property type="term" value="C:nucleus"/>
    <property type="evidence" value="ECO:0007669"/>
    <property type="project" value="TreeGrafter"/>
</dbReference>
<dbReference type="GO" id="GO:0004843">
    <property type="term" value="F:cysteine-type deubiquitinase activity"/>
    <property type="evidence" value="ECO:0007669"/>
    <property type="project" value="InterPro"/>
</dbReference>
<keyword evidence="3" id="KW-0378">Hydrolase</keyword>
<proteinExistence type="predicted"/>
<gene>
    <name evidence="6" type="ORF">PSON_ATCC_30995.1.T0290063</name>
</gene>
<protein>
    <recommendedName>
        <fullName evidence="5">USP domain-containing protein</fullName>
    </recommendedName>
</protein>
<name>A0A8S1M6I7_9CILI</name>
<dbReference type="InterPro" id="IPR028889">
    <property type="entry name" value="USP"/>
</dbReference>
<sequence>MDVKKSKKKPELIEQLYVGNYIDVFHQGSKQYKLAYILQKNEKEIEITYDGLSRKENETIKLSQNRINFARRFTLNFTGEDFRSSKTQRDYLKYSREECEKNTKELIQIMQNNFQGLSPIEICQSVRVRQFIWLDMILSSEFSSKELSIALEYIKTYYNFIKWYFEQFPKYFADYMRFQNNQELYILDERVSIAACLQEVCEAFCMLFGSIWRVLKPENSFFYLNYDNLQQQLDKFFPSTNTQGFATSPNIEDWKLYSGATDIMKSIKKTWPFYLRTMSFFRSKGGLQAWEGLLKQQENSEYNYIPLKAMNRIVITQQYLSSYYQLPEQITMAKKTFEWLQNRVNNLTVQDIKDTDIDQIKELTSEYQYYFSKCYPEDQLNKLTDEIQFQLSLKFLKSSFLEKRVKGISEIKDFTEKLKFEQQTNQKFRSSVNKDDLIGWITQNRILDYTLLGDSVHPELIKRSSDIAVFLCRNQAFPIDYIDKIWTNNYDKHETTQLALYEFFKIVSPYLSFLGIEKLYNHISAIPYSKYNENVVSMIKTFTESALSQKFHEQQLQLKSENRYMTFNQLWELLLDRDDQLTNNLIQEQCFSAARQIISQIPQTKQFISYYFSKCFELIGSHQSVYQAISFVHYFLDKQFKDDFNGKRELIQSTDDKYNIIELFVKDIEVYMDKVRSYFKNEIPQDIVINGVQKFSQNVFFRLQMLNYLLIQTHLKINYDQSVRLWEALSAKTKGGIQKKELNKILINNQSMDINSFRICDYYFDKEGESKFFKSVLCNPDRNDFENYTIEDFELFQVFFKSYNQSRQIIKYFSNSSRFLVNDHNFEGKSAIWHIFAKVEDQYLLESISYFIINLYTQFNQTLDQQSDKIYQEMMDKCLDLIQQQCPSLTTRSINLLLQLFNYFQSGPPSKKSSKPQNYIQFKVQFLQPNNFIKNLEFKEGDTTTINQWKQKLAEDLQVAYLQLDITLDNRPIEYLFDIVETLVSQAFYQLAIVRVKINNKNHPKNYLSQEQRTFEILFKLLDKQESIEFLTQVWDLINRLPTNIIKKRQVELCKDWKQYLDHQFFDMFYVLQIIQTLLENEQWCEQFNNCEGVDLITQRFLGQQLQFQQRPLEIKCCLTYLEILSHPQINIQESQLIEQIKSKIIEIIQQLCVYIKTKKKVEAGQRKSPQQKEMNEIESRLLRKCFFQLDKDGCIQYINNSELKSQLYSFFVEHDNQELKKEYSLQLLSLRNSPESKLLIRTVLEQVLKDVISNKKQKCEHYFEFCCNLLQQEQNLNIQNLDYEELLTYIRQNLGQLPFNENTIKDQDQILIGLLKLLNVLIDRIPSLSTNQGLFEQLLSYLFENEGETRCKCKSQQSRTAGFNCFFTLLKSPQNMQKFLDRVSPLHYTHTWRTKNFNDWNIQSKFHEKSSTGYVGLYNLGCICYMNSLLQQLYMVPAFREKLLQIEDKSTGALEENLLHQLKCLFLALKHSQKQYHNPKKFCHAFKDLDGNPTNIFEQMDVDEFCNLLMDRIELNIKSTSEEDLVKKNFGGVQSNEIIGKTCPHYSEREEPFFAISLPVANKKNLEECLQTLVQGDLLEGENAYSCEQCNKKVSALKRTCIKKLPDHLILVLKRFNFDFDSMAKVKINERIEFPFELDLLPYSQQGLRQQENRQNTQNEQDNPQEYYQYRLTGVVIHIGSADCGHYYSFIQDRQDLNKWYEFNDITVSPADIKDVKNDGFGGFDRFLKSKYPTQFKDKSKSAYMLFYERIKPLNSKQELMDIENDQKTTQFLDEIKDENRKFQIQRFIFSPEYFIFIQNLIKFELSQNQVTEQIVKTLVFFYLTCAVRENDKTFISNNILDIQELLRRAPNTCEWLLKCFSQYHYIREFQFDCSKKMVRKFVITLILTAIETIQKQEGYSILNEYEDDKPKSLVASLINSWILMIPDLKKSLKNSIEYYDLFYRFAKLSQYNSQYLISIKIVGKFLDLFTDALQINVNKINLVNKESVRKMDDLKVIKYSEDQNIFLGYQNIQNVDLASNYYDELLEKKFEKSMNSGPSTSRMYMWRLIAFLLKTEGKNALSIEEQQLLQFDNSILMAILEEGDNKMAIRMISDILSVLSYENQKQTELILIAINKQIMDKEYKEYRKYLVVLKRLFNIKDQLQLMRIHQGMTKLLEIMQKQSQYFFETDVCQQYILRMVFRNQAVYQWMVKNQRVWQWIIETNNTQSNPNEKLIQNNSNSQKCNHRLHKIYLPITSQAYARLLNWKKQQFLNLAKEPFKQNEDFDTDDDLSEKTVNVEDKIDYYDQNQWITATVSKVMADYIHLTFSGKMAPQSIDVELDNERLAPFNTLSSNNKIPGYNNNSQEMAIENQSDHDNDTEEGNNNSINQSDSDEE</sequence>
<dbReference type="GO" id="GO:0016579">
    <property type="term" value="P:protein deubiquitination"/>
    <property type="evidence" value="ECO:0007669"/>
    <property type="project" value="InterPro"/>
</dbReference>
<keyword evidence="2" id="KW-0833">Ubl conjugation pathway</keyword>
<evidence type="ECO:0000259" key="5">
    <source>
        <dbReference type="PROSITE" id="PS50235"/>
    </source>
</evidence>